<comment type="caution">
    <text evidence="1">The sequence shown here is derived from an EMBL/GenBank/DDBJ whole genome shotgun (WGS) entry which is preliminary data.</text>
</comment>
<dbReference type="STRING" id="1618550.UT39_C0005G0060"/>
<accession>A0A0G0QMP1</accession>
<protein>
    <submittedName>
        <fullName evidence="1">Uncharacterized protein</fullName>
    </submittedName>
</protein>
<evidence type="ECO:0000313" key="1">
    <source>
        <dbReference type="EMBL" id="KKR11625.1"/>
    </source>
</evidence>
<evidence type="ECO:0000313" key="2">
    <source>
        <dbReference type="Proteomes" id="UP000034246"/>
    </source>
</evidence>
<dbReference type="AlphaFoldDB" id="A0A0G0QMP1"/>
<reference evidence="1 2" key="1">
    <citation type="journal article" date="2015" name="Nature">
        <title>rRNA introns, odd ribosomes, and small enigmatic genomes across a large radiation of phyla.</title>
        <authorList>
            <person name="Brown C.T."/>
            <person name="Hug L.A."/>
            <person name="Thomas B.C."/>
            <person name="Sharon I."/>
            <person name="Castelle C.J."/>
            <person name="Singh A."/>
            <person name="Wilkins M.J."/>
            <person name="Williams K.H."/>
            <person name="Banfield J.F."/>
        </authorList>
    </citation>
    <scope>NUCLEOTIDE SEQUENCE [LARGE SCALE GENOMIC DNA]</scope>
</reference>
<dbReference type="Proteomes" id="UP000034246">
    <property type="component" value="Unassembled WGS sequence"/>
</dbReference>
<organism evidence="1 2">
    <name type="scientific">Candidatus Woesebacteria bacterium GW2011_GWA1_39_21</name>
    <dbReference type="NCBI Taxonomy" id="1618550"/>
    <lineage>
        <taxon>Bacteria</taxon>
        <taxon>Candidatus Woeseibacteriota</taxon>
    </lineage>
</organism>
<proteinExistence type="predicted"/>
<dbReference type="EMBL" id="LBWP01000005">
    <property type="protein sequence ID" value="KKR11625.1"/>
    <property type="molecule type" value="Genomic_DNA"/>
</dbReference>
<gene>
    <name evidence="1" type="ORF">UT39_C0005G0060</name>
</gene>
<name>A0A0G0QMP1_9BACT</name>
<sequence>MSEIEQRTLYEEFFGGRMFVYPLGEDGKPDYGSISFGNRTIRVVNVTVFDIDGKRVESLELETGNFLPGREIFIDG</sequence>